<gene>
    <name evidence="4" type="ORF">H9Q76_13530</name>
</gene>
<feature type="domain" description="NADPH-dependent FMN reductase-like" evidence="3">
    <location>
        <begin position="2"/>
        <end position="106"/>
    </location>
</feature>
<dbReference type="KEGG" id="wcp:H9Q76_13530"/>
<evidence type="ECO:0000259" key="3">
    <source>
        <dbReference type="Pfam" id="PF03358"/>
    </source>
</evidence>
<dbReference type="Pfam" id="PF03358">
    <property type="entry name" value="FMN_red"/>
    <property type="match status" value="1"/>
</dbReference>
<dbReference type="AlphaFoldDB" id="A0A7G9FMC5"/>
<dbReference type="InterPro" id="IPR051796">
    <property type="entry name" value="ISF_SsuE-like"/>
</dbReference>
<dbReference type="InterPro" id="IPR029039">
    <property type="entry name" value="Flavoprotein-like_sf"/>
</dbReference>
<evidence type="ECO:0000256" key="2">
    <source>
        <dbReference type="ARBA" id="ARBA00022643"/>
    </source>
</evidence>
<dbReference type="InterPro" id="IPR005025">
    <property type="entry name" value="FMN_Rdtase-like_dom"/>
</dbReference>
<dbReference type="PANTHER" id="PTHR43278:SF1">
    <property type="entry name" value="IRON-SULFUR FLAVOPROTEIN MJ1083"/>
    <property type="match status" value="1"/>
</dbReference>
<protein>
    <submittedName>
        <fullName evidence="4">Flavodoxin family protein</fullName>
    </submittedName>
</protein>
<dbReference type="EMBL" id="CP060632">
    <property type="protein sequence ID" value="QNL99706.1"/>
    <property type="molecule type" value="Genomic_DNA"/>
</dbReference>
<sequence>MVHVSDLSLQYCVGCGSCYKTGACIYKDDIENLSLSVADADGIIIGSPTYASNVSGQMKVIIDRGHFVMEQLLHGKYAICVTTYENYGGRDSTKILNKLLLYSGAKISASIALRNRFNKNPMEDIRLKQRIEKIVNSFLEDIVKRRRYRIQGLIHSIIFRMGIQPFVKRKGLEYEGVIKHWKDNNIVC</sequence>
<accession>A0A7G9FMC5</accession>
<reference evidence="4 5" key="1">
    <citation type="submission" date="2020-08" db="EMBL/GenBank/DDBJ databases">
        <authorList>
            <person name="Liu C."/>
            <person name="Sun Q."/>
        </authorList>
    </citation>
    <scope>NUCLEOTIDE SEQUENCE [LARGE SCALE GENOMIC DNA]</scope>
    <source>
        <strain evidence="4 5">NSJ-4</strain>
    </source>
</reference>
<dbReference type="Gene3D" id="3.40.50.360">
    <property type="match status" value="1"/>
</dbReference>
<dbReference type="SUPFAM" id="SSF52218">
    <property type="entry name" value="Flavoproteins"/>
    <property type="match status" value="1"/>
</dbReference>
<dbReference type="PANTHER" id="PTHR43278">
    <property type="entry name" value="NAD(P)H-DEPENDENT FMN-CONTAINING OXIDOREDUCTASE YWQN-RELATED"/>
    <property type="match status" value="1"/>
</dbReference>
<evidence type="ECO:0000313" key="5">
    <source>
        <dbReference type="Proteomes" id="UP000515819"/>
    </source>
</evidence>
<evidence type="ECO:0000256" key="1">
    <source>
        <dbReference type="ARBA" id="ARBA00022630"/>
    </source>
</evidence>
<keyword evidence="5" id="KW-1185">Reference proteome</keyword>
<evidence type="ECO:0000313" key="4">
    <source>
        <dbReference type="EMBL" id="QNL99706.1"/>
    </source>
</evidence>
<dbReference type="RefSeq" id="WP_195541107.1">
    <property type="nucleotide sequence ID" value="NZ_CP060632.1"/>
</dbReference>
<dbReference type="GO" id="GO:0016491">
    <property type="term" value="F:oxidoreductase activity"/>
    <property type="evidence" value="ECO:0007669"/>
    <property type="project" value="InterPro"/>
</dbReference>
<proteinExistence type="predicted"/>
<name>A0A7G9FMC5_9FIRM</name>
<organism evidence="4 5">
    <name type="scientific">Wujia chipingensis</name>
    <dbReference type="NCBI Taxonomy" id="2763670"/>
    <lineage>
        <taxon>Bacteria</taxon>
        <taxon>Bacillati</taxon>
        <taxon>Bacillota</taxon>
        <taxon>Clostridia</taxon>
        <taxon>Lachnospirales</taxon>
        <taxon>Lachnospiraceae</taxon>
        <taxon>Wujia</taxon>
    </lineage>
</organism>
<keyword evidence="2" id="KW-0288">FMN</keyword>
<keyword evidence="1" id="KW-0285">Flavoprotein</keyword>
<dbReference type="Proteomes" id="UP000515819">
    <property type="component" value="Chromosome"/>
</dbReference>